<proteinExistence type="predicted"/>
<reference evidence="1" key="1">
    <citation type="journal article" date="2014" name="Int. J. Syst. Evol. Microbiol.">
        <title>Complete genome sequence of Corynebacterium casei LMG S-19264T (=DSM 44701T), isolated from a smear-ripened cheese.</title>
        <authorList>
            <consortium name="US DOE Joint Genome Institute (JGI-PGF)"/>
            <person name="Walter F."/>
            <person name="Albersmeier A."/>
            <person name="Kalinowski J."/>
            <person name="Ruckert C."/>
        </authorList>
    </citation>
    <scope>NUCLEOTIDE SEQUENCE</scope>
    <source>
        <strain evidence="1">JCM 14371</strain>
    </source>
</reference>
<name>A0A917PP71_9DEIO</name>
<dbReference type="RefSeq" id="WP_188964418.1">
    <property type="nucleotide sequence ID" value="NZ_BMOE01000016.1"/>
</dbReference>
<organism evidence="1 2">
    <name type="scientific">Deinococcus aquiradiocola</name>
    <dbReference type="NCBI Taxonomy" id="393059"/>
    <lineage>
        <taxon>Bacteria</taxon>
        <taxon>Thermotogati</taxon>
        <taxon>Deinococcota</taxon>
        <taxon>Deinococci</taxon>
        <taxon>Deinococcales</taxon>
        <taxon>Deinococcaceae</taxon>
        <taxon>Deinococcus</taxon>
    </lineage>
</organism>
<dbReference type="EMBL" id="BMOE01000016">
    <property type="protein sequence ID" value="GGJ86534.1"/>
    <property type="molecule type" value="Genomic_DNA"/>
</dbReference>
<dbReference type="Proteomes" id="UP000635726">
    <property type="component" value="Unassembled WGS sequence"/>
</dbReference>
<gene>
    <name evidence="1" type="ORF">GCM10008939_33080</name>
</gene>
<dbReference type="AlphaFoldDB" id="A0A917PP71"/>
<evidence type="ECO:0000313" key="2">
    <source>
        <dbReference type="Proteomes" id="UP000635726"/>
    </source>
</evidence>
<sequence>MSSLPARVRVSRLPLPPTPNVAVQLRRLLPDAPLEAVTQAAAALAGGRVVGVAVLTDGGARLGIEAGWRGKGLEQALQDAVSQ</sequence>
<keyword evidence="2" id="KW-1185">Reference proteome</keyword>
<reference evidence="1" key="2">
    <citation type="submission" date="2020-09" db="EMBL/GenBank/DDBJ databases">
        <authorList>
            <person name="Sun Q."/>
            <person name="Ohkuma M."/>
        </authorList>
    </citation>
    <scope>NUCLEOTIDE SEQUENCE</scope>
    <source>
        <strain evidence="1">JCM 14371</strain>
    </source>
</reference>
<accession>A0A917PP71</accession>
<protein>
    <submittedName>
        <fullName evidence="1">Uncharacterized protein</fullName>
    </submittedName>
</protein>
<evidence type="ECO:0000313" key="1">
    <source>
        <dbReference type="EMBL" id="GGJ86534.1"/>
    </source>
</evidence>
<comment type="caution">
    <text evidence="1">The sequence shown here is derived from an EMBL/GenBank/DDBJ whole genome shotgun (WGS) entry which is preliminary data.</text>
</comment>